<protein>
    <submittedName>
        <fullName evidence="4">DUF58 domain-containing protein</fullName>
    </submittedName>
</protein>
<organism evidence="4 5">
    <name type="scientific">Nocardioides ganghwensis</name>
    <dbReference type="NCBI Taxonomy" id="252230"/>
    <lineage>
        <taxon>Bacteria</taxon>
        <taxon>Bacillati</taxon>
        <taxon>Actinomycetota</taxon>
        <taxon>Actinomycetes</taxon>
        <taxon>Propionibacteriales</taxon>
        <taxon>Nocardioidaceae</taxon>
        <taxon>Nocardioides</taxon>
    </lineage>
</organism>
<dbReference type="RefSeq" id="WP_129455884.1">
    <property type="nucleotide sequence ID" value="NZ_JACXYX010000016.1"/>
</dbReference>
<evidence type="ECO:0000313" key="4">
    <source>
        <dbReference type="EMBL" id="RYC00335.1"/>
    </source>
</evidence>
<sequence length="448" mass="48603">MSAVSPAAPTRRRLPRPDVAGWATGPAPGLASGVGDRLAASPRWQSVREHGERAWSRTTPARQRAAAAGAFVTPLGWVALAGLALTLWVGLDRSWTELTVVASALAVVLLAALAWVLGKTAYDVDIALDDQRVQVGAEALGRLLIRNRGTRSLLPTRIELPVARAVASFDLPALGKQEAHEEFFAVPTRRRGVIPVGPVLSVRADPLHLLRRAQRWTEQVELFVHPRTLVIDSGHAGFLKDVEGVTTQDLSSSDVSFHALRDYVPGDDRRAIHWKTTARTGRFMVRVFEETRRSHLLLLLSVRPEDYASPEDFEVAVSSVASLGLQCLREDRDLSVVTQAGRLRFPSARGLLDELSRVELRPDCAPLQTLAEEGVALVPGASVVAVVTGSATDAAALRAADRVAPMDAFTFAVRCAEGQEVARRRIGRLTVLDLSALDDLPRAVRTMR</sequence>
<feature type="transmembrane region" description="Helical" evidence="2">
    <location>
        <begin position="65"/>
        <end position="89"/>
    </location>
</feature>
<feature type="domain" description="DUF58" evidence="3">
    <location>
        <begin position="260"/>
        <end position="350"/>
    </location>
</feature>
<feature type="region of interest" description="Disordered" evidence="1">
    <location>
        <begin position="1"/>
        <end position="36"/>
    </location>
</feature>
<gene>
    <name evidence="4" type="ORF">EUA07_14485</name>
</gene>
<accession>A0A4Q2SAJ7</accession>
<feature type="transmembrane region" description="Helical" evidence="2">
    <location>
        <begin position="95"/>
        <end position="117"/>
    </location>
</feature>
<dbReference type="AlphaFoldDB" id="A0A4Q2SAJ7"/>
<keyword evidence="2" id="KW-1133">Transmembrane helix</keyword>
<dbReference type="Pfam" id="PF01882">
    <property type="entry name" value="DUF58"/>
    <property type="match status" value="1"/>
</dbReference>
<evidence type="ECO:0000256" key="2">
    <source>
        <dbReference type="SAM" id="Phobius"/>
    </source>
</evidence>
<reference evidence="4 5" key="1">
    <citation type="submission" date="2019-01" db="EMBL/GenBank/DDBJ databases">
        <title>Novel species of Nocardioides.</title>
        <authorList>
            <person name="Liu Q."/>
            <person name="Xin Y.-H."/>
        </authorList>
    </citation>
    <scope>NUCLEOTIDE SEQUENCE [LARGE SCALE GENOMIC DNA]</scope>
    <source>
        <strain evidence="4 5">CGMCC 4.6875</strain>
    </source>
</reference>
<evidence type="ECO:0000259" key="3">
    <source>
        <dbReference type="Pfam" id="PF01882"/>
    </source>
</evidence>
<dbReference type="EMBL" id="SDWU01000015">
    <property type="protein sequence ID" value="RYC00335.1"/>
    <property type="molecule type" value="Genomic_DNA"/>
</dbReference>
<dbReference type="OrthoDB" id="9812729at2"/>
<proteinExistence type="predicted"/>
<keyword evidence="2" id="KW-0472">Membrane</keyword>
<dbReference type="InterPro" id="IPR002881">
    <property type="entry name" value="DUF58"/>
</dbReference>
<dbReference type="PANTHER" id="PTHR34351">
    <property type="entry name" value="SLR1927 PROTEIN-RELATED"/>
    <property type="match status" value="1"/>
</dbReference>
<evidence type="ECO:0000313" key="5">
    <source>
        <dbReference type="Proteomes" id="UP000293291"/>
    </source>
</evidence>
<dbReference type="Proteomes" id="UP000293291">
    <property type="component" value="Unassembled WGS sequence"/>
</dbReference>
<keyword evidence="2" id="KW-0812">Transmembrane</keyword>
<evidence type="ECO:0000256" key="1">
    <source>
        <dbReference type="SAM" id="MobiDB-lite"/>
    </source>
</evidence>
<keyword evidence="5" id="KW-1185">Reference proteome</keyword>
<comment type="caution">
    <text evidence="4">The sequence shown here is derived from an EMBL/GenBank/DDBJ whole genome shotgun (WGS) entry which is preliminary data.</text>
</comment>
<name>A0A4Q2SAJ7_9ACTN</name>